<gene>
    <name evidence="3" type="ORF">B7Z01_10385</name>
</gene>
<evidence type="ECO:0000313" key="4">
    <source>
        <dbReference type="Proteomes" id="UP000215595"/>
    </source>
</evidence>
<protein>
    <recommendedName>
        <fullName evidence="2">Antitoxin</fullName>
    </recommendedName>
</protein>
<comment type="caution">
    <text evidence="3">The sequence shown here is derived from an EMBL/GenBank/DDBJ whole genome shotgun (WGS) entry which is preliminary data.</text>
</comment>
<name>A0A258FKZ4_9CAUL</name>
<dbReference type="EMBL" id="NCEB01000020">
    <property type="protein sequence ID" value="OYX32799.1"/>
    <property type="molecule type" value="Genomic_DNA"/>
</dbReference>
<dbReference type="InterPro" id="IPR051416">
    <property type="entry name" value="phD-YefM_TA_antitoxins"/>
</dbReference>
<dbReference type="AlphaFoldDB" id="A0A258FKZ4"/>
<dbReference type="Proteomes" id="UP000215595">
    <property type="component" value="Unassembled WGS sequence"/>
</dbReference>
<dbReference type="InterPro" id="IPR006442">
    <property type="entry name" value="Antitoxin_Phd/YefM"/>
</dbReference>
<comment type="similarity">
    <text evidence="1 2">Belongs to the phD/YefM antitoxin family.</text>
</comment>
<proteinExistence type="inferred from homology"/>
<evidence type="ECO:0000256" key="2">
    <source>
        <dbReference type="RuleBase" id="RU362080"/>
    </source>
</evidence>
<dbReference type="NCBIfam" id="TIGR01552">
    <property type="entry name" value="phd_fam"/>
    <property type="match status" value="1"/>
</dbReference>
<dbReference type="Pfam" id="PF02604">
    <property type="entry name" value="PhdYeFM_antitox"/>
    <property type="match status" value="1"/>
</dbReference>
<sequence>MGPKVSVSVRCSVIGASIVRAGCAGYIASGLARCDMKLGVLEAKNRLSELLDRAVAGEEVVITRRGEPEVVLTPLRKTVSREEAEAEMALWDDLRARYRGPIGTTEETKADINFGRRF</sequence>
<dbReference type="Gene3D" id="3.40.1620.10">
    <property type="entry name" value="YefM-like domain"/>
    <property type="match status" value="1"/>
</dbReference>
<reference evidence="3 4" key="1">
    <citation type="submission" date="2017-03" db="EMBL/GenBank/DDBJ databases">
        <title>Lifting the veil on microbial sulfur biogeochemistry in mining wastewaters.</title>
        <authorList>
            <person name="Kantor R.S."/>
            <person name="Colenbrander Nelson T."/>
            <person name="Marshall S."/>
            <person name="Bennett D."/>
            <person name="Apte S."/>
            <person name="Camacho D."/>
            <person name="Thomas B.C."/>
            <person name="Warren L.A."/>
            <person name="Banfield J.F."/>
        </authorList>
    </citation>
    <scope>NUCLEOTIDE SEQUENCE [LARGE SCALE GENOMIC DNA]</scope>
    <source>
        <strain evidence="3">32-69-9</strain>
    </source>
</reference>
<organism evidence="3 4">
    <name type="scientific">Brevundimonas subvibrioides</name>
    <dbReference type="NCBI Taxonomy" id="74313"/>
    <lineage>
        <taxon>Bacteria</taxon>
        <taxon>Pseudomonadati</taxon>
        <taxon>Pseudomonadota</taxon>
        <taxon>Alphaproteobacteria</taxon>
        <taxon>Caulobacterales</taxon>
        <taxon>Caulobacteraceae</taxon>
        <taxon>Brevundimonas</taxon>
    </lineage>
</organism>
<comment type="function">
    <text evidence="2">Antitoxin component of a type II toxin-antitoxin (TA) system.</text>
</comment>
<dbReference type="SUPFAM" id="SSF143120">
    <property type="entry name" value="YefM-like"/>
    <property type="match status" value="1"/>
</dbReference>
<dbReference type="InterPro" id="IPR036165">
    <property type="entry name" value="YefM-like_sf"/>
</dbReference>
<accession>A0A258FKZ4</accession>
<evidence type="ECO:0000256" key="1">
    <source>
        <dbReference type="ARBA" id="ARBA00009981"/>
    </source>
</evidence>
<evidence type="ECO:0000313" key="3">
    <source>
        <dbReference type="EMBL" id="OYX32799.1"/>
    </source>
</evidence>
<dbReference type="PANTHER" id="PTHR35377">
    <property type="entry name" value="ANTITOXIN VAPB49-RELATED-RELATED"/>
    <property type="match status" value="1"/>
</dbReference>